<dbReference type="Proteomes" id="UP000008311">
    <property type="component" value="Unassembled WGS sequence"/>
</dbReference>
<proteinExistence type="predicted"/>
<accession>B9SXU0</accession>
<dbReference type="AlphaFoldDB" id="B9SXU0"/>
<evidence type="ECO:0000313" key="1">
    <source>
        <dbReference type="EMBL" id="EEF31577.1"/>
    </source>
</evidence>
<gene>
    <name evidence="1" type="ORF">RCOM_0877300</name>
</gene>
<dbReference type="InParanoid" id="B9SXU0"/>
<evidence type="ECO:0000313" key="2">
    <source>
        <dbReference type="Proteomes" id="UP000008311"/>
    </source>
</evidence>
<keyword evidence="2" id="KW-1185">Reference proteome</keyword>
<sequence>MPLPPPIDPQIIGIHEAPPILAKFTYTLSRVSDFLTFRDLPAMFNPEPRYQGAFLFTGLPNSSKLSSSFPFENQGEKKQRHKEGALLLDKTLYKSLTPGKIKSWPKCRKDWMI</sequence>
<protein>
    <submittedName>
        <fullName evidence="1">Uncharacterized protein</fullName>
    </submittedName>
</protein>
<name>B9SXU0_RICCO</name>
<reference evidence="2" key="1">
    <citation type="journal article" date="2010" name="Nat. Biotechnol.">
        <title>Draft genome sequence of the oilseed species Ricinus communis.</title>
        <authorList>
            <person name="Chan A.P."/>
            <person name="Crabtree J."/>
            <person name="Zhao Q."/>
            <person name="Lorenzi H."/>
            <person name="Orvis J."/>
            <person name="Puiu D."/>
            <person name="Melake-Berhan A."/>
            <person name="Jones K.M."/>
            <person name="Redman J."/>
            <person name="Chen G."/>
            <person name="Cahoon E.B."/>
            <person name="Gedil M."/>
            <person name="Stanke M."/>
            <person name="Haas B.J."/>
            <person name="Wortman J.R."/>
            <person name="Fraser-Liggett C.M."/>
            <person name="Ravel J."/>
            <person name="Rabinowicz P.D."/>
        </authorList>
    </citation>
    <scope>NUCLEOTIDE SEQUENCE [LARGE SCALE GENOMIC DNA]</scope>
    <source>
        <strain evidence="2">cv. Hale</strain>
    </source>
</reference>
<dbReference type="EMBL" id="EQ974233">
    <property type="protein sequence ID" value="EEF31577.1"/>
    <property type="molecule type" value="Genomic_DNA"/>
</dbReference>
<organism evidence="1 2">
    <name type="scientific">Ricinus communis</name>
    <name type="common">Castor bean</name>
    <dbReference type="NCBI Taxonomy" id="3988"/>
    <lineage>
        <taxon>Eukaryota</taxon>
        <taxon>Viridiplantae</taxon>
        <taxon>Streptophyta</taxon>
        <taxon>Embryophyta</taxon>
        <taxon>Tracheophyta</taxon>
        <taxon>Spermatophyta</taxon>
        <taxon>Magnoliopsida</taxon>
        <taxon>eudicotyledons</taxon>
        <taxon>Gunneridae</taxon>
        <taxon>Pentapetalae</taxon>
        <taxon>rosids</taxon>
        <taxon>fabids</taxon>
        <taxon>Malpighiales</taxon>
        <taxon>Euphorbiaceae</taxon>
        <taxon>Acalyphoideae</taxon>
        <taxon>Acalypheae</taxon>
        <taxon>Ricinus</taxon>
    </lineage>
</organism>